<evidence type="ECO:0000313" key="2">
    <source>
        <dbReference type="EMBL" id="KAF2199176.1"/>
    </source>
</evidence>
<comment type="caution">
    <text evidence="2">The sequence shown here is derived from an EMBL/GenBank/DDBJ whole genome shotgun (WGS) entry which is preliminary data.</text>
</comment>
<dbReference type="Proteomes" id="UP000799536">
    <property type="component" value="Unassembled WGS sequence"/>
</dbReference>
<dbReference type="EMBL" id="ML994092">
    <property type="protein sequence ID" value="KAF2199176.1"/>
    <property type="molecule type" value="Genomic_DNA"/>
</dbReference>
<reference evidence="2" key="1">
    <citation type="journal article" date="2020" name="Stud. Mycol.">
        <title>101 Dothideomycetes genomes: a test case for predicting lifestyles and emergence of pathogens.</title>
        <authorList>
            <person name="Haridas S."/>
            <person name="Albert R."/>
            <person name="Binder M."/>
            <person name="Bloem J."/>
            <person name="Labutti K."/>
            <person name="Salamov A."/>
            <person name="Andreopoulos B."/>
            <person name="Baker S."/>
            <person name="Barry K."/>
            <person name="Bills G."/>
            <person name="Bluhm B."/>
            <person name="Cannon C."/>
            <person name="Castanera R."/>
            <person name="Culley D."/>
            <person name="Daum C."/>
            <person name="Ezra D."/>
            <person name="Gonzalez J."/>
            <person name="Henrissat B."/>
            <person name="Kuo A."/>
            <person name="Liang C."/>
            <person name="Lipzen A."/>
            <person name="Lutzoni F."/>
            <person name="Magnuson J."/>
            <person name="Mondo S."/>
            <person name="Nolan M."/>
            <person name="Ohm R."/>
            <person name="Pangilinan J."/>
            <person name="Park H.-J."/>
            <person name="Ramirez L."/>
            <person name="Alfaro M."/>
            <person name="Sun H."/>
            <person name="Tritt A."/>
            <person name="Yoshinaga Y."/>
            <person name="Zwiers L.-H."/>
            <person name="Turgeon B."/>
            <person name="Goodwin S."/>
            <person name="Spatafora J."/>
            <person name="Crous P."/>
            <person name="Grigoriev I."/>
        </authorList>
    </citation>
    <scope>NUCLEOTIDE SEQUENCE</scope>
    <source>
        <strain evidence="2">ATCC 74209</strain>
    </source>
</reference>
<keyword evidence="3" id="KW-1185">Reference proteome</keyword>
<name>A0A9P4MQB4_9PLEO</name>
<evidence type="ECO:0000256" key="1">
    <source>
        <dbReference type="SAM" id="MobiDB-lite"/>
    </source>
</evidence>
<sequence>MCQTSAIKIHLHHRISRRSSSIDLFLLSLFSGGTNGRPAEAKAGLAAAGQTQFGRRKTAVVYLQSHCTIPKHNLKVHHHNTELHGDMCQTSRFSSTPPTSGQVEPRDRQPRLGVDGWKDRTYSIA</sequence>
<accession>A0A9P4MQB4</accession>
<evidence type="ECO:0000313" key="3">
    <source>
        <dbReference type="Proteomes" id="UP000799536"/>
    </source>
</evidence>
<proteinExistence type="predicted"/>
<dbReference type="AlphaFoldDB" id="A0A9P4MQB4"/>
<protein>
    <submittedName>
        <fullName evidence="2">Uncharacterized protein</fullName>
    </submittedName>
</protein>
<feature type="region of interest" description="Disordered" evidence="1">
    <location>
        <begin position="87"/>
        <end position="115"/>
    </location>
</feature>
<feature type="compositionally biased region" description="Basic and acidic residues" evidence="1">
    <location>
        <begin position="104"/>
        <end position="115"/>
    </location>
</feature>
<gene>
    <name evidence="2" type="ORF">GQ43DRAFT_433631</name>
</gene>
<organism evidence="2 3">
    <name type="scientific">Delitschia confertaspora ATCC 74209</name>
    <dbReference type="NCBI Taxonomy" id="1513339"/>
    <lineage>
        <taxon>Eukaryota</taxon>
        <taxon>Fungi</taxon>
        <taxon>Dikarya</taxon>
        <taxon>Ascomycota</taxon>
        <taxon>Pezizomycotina</taxon>
        <taxon>Dothideomycetes</taxon>
        <taxon>Pleosporomycetidae</taxon>
        <taxon>Pleosporales</taxon>
        <taxon>Delitschiaceae</taxon>
        <taxon>Delitschia</taxon>
    </lineage>
</organism>
<feature type="compositionally biased region" description="Polar residues" evidence="1">
    <location>
        <begin position="88"/>
        <end position="102"/>
    </location>
</feature>